<keyword evidence="1" id="KW-0433">Leucine-rich repeat</keyword>
<keyword evidence="3" id="KW-0677">Repeat</keyword>
<dbReference type="Proteomes" id="UP001596003">
    <property type="component" value="Unassembled WGS sequence"/>
</dbReference>
<dbReference type="EMBL" id="JBHSFY010000018">
    <property type="protein sequence ID" value="MFC4479892.1"/>
    <property type="molecule type" value="Genomic_DNA"/>
</dbReference>
<name>A0ABV8ZN53_9FLAO</name>
<evidence type="ECO:0000259" key="6">
    <source>
        <dbReference type="Pfam" id="PF24595"/>
    </source>
</evidence>
<dbReference type="SUPFAM" id="SSF52075">
    <property type="entry name" value="Outer arm dynein light chain 1"/>
    <property type="match status" value="1"/>
</dbReference>
<evidence type="ECO:0000256" key="3">
    <source>
        <dbReference type="ARBA" id="ARBA00022737"/>
    </source>
</evidence>
<evidence type="ECO:0000256" key="1">
    <source>
        <dbReference type="ARBA" id="ARBA00022614"/>
    </source>
</evidence>
<sequence length="867" mass="95727">MKILHMKKLYFFVLTLCFFNGANAQFVSFQDFNLKIKLLSSPVNTNSNSEIEISEALNTTYLDISNSNITSLQGLESFTNLQFLNCSDNPIMTDIDFNGLKKLVYLGYSNIQSKGYLLIENLPELTTIIADGLTNLKYLQCTGNPKLGTLSLNGAINLTEITASNNKLTTLNLQGLTALKKLYCGGNQLAELDVRSFTNLESLECGGNLLTSLKVNGLTKLFSLSCTYNKLLQLDLNGLTNLGYLQCFSNQIMSLNVSGSANLIELYCDGNAISSLNLNGLEKLEYVNCSSNQLQYLNINGLPKLKGFRCINNKLTALDLTQLPSLTKLECSYNQLKMLDVSDLGKLEELNCSNNELNFLYIRNGSNEAKNLNFSENPNLLYVCADESQLSQVQSLLNNYGYTNCSLNAYCSFNPVGQYFIVSGDNKIDADNNGSDTQDLSLPNLKLNISNGTDTSSYIANGNNYSIALPTGTHSITPVLENPTYFAITPSVINVDFPSQTSPLNQNFCITPNGLHPDLEVVVLQTIPARPGFDASYKIIYKNKGSITQSGSVNLSFNDSVLDFIVSNPTVNTQSTNNLSWNFTNIKPFESREISFTIKVNAPTATPAVNNGDILAYTATIVSSNADETPTDNSFCLNQTVVGSYDPNDKTCLEGSVITPSLIGEYVHYMIRFENTGSYQAQNIVVKDMIDLTKFDISTLIPTSSSHSFVTKISEGNKVEFIFENINLPFDDANNDGYVAFKIKTKPTLIVGDSFTNEANIYFDYNFPILTNTATSTFKSTLSTQDFDFSRYFVLYPNPSDQNLNISQNENINIQSFEIYDILGQLIIAIPNAKTTSNIDISKLKTGNYFIRVKSDKGSSSMKFIKI</sequence>
<dbReference type="InterPro" id="IPR026444">
    <property type="entry name" value="Secre_tail"/>
</dbReference>
<dbReference type="NCBIfam" id="TIGR04183">
    <property type="entry name" value="Por_Secre_tail"/>
    <property type="match status" value="1"/>
</dbReference>
<dbReference type="InterPro" id="IPR055353">
    <property type="entry name" value="DUF7619"/>
</dbReference>
<proteinExistence type="predicted"/>
<evidence type="ECO:0000313" key="8">
    <source>
        <dbReference type="Proteomes" id="UP001596003"/>
    </source>
</evidence>
<feature type="signal peptide" evidence="4">
    <location>
        <begin position="1"/>
        <end position="24"/>
    </location>
</feature>
<dbReference type="Pfam" id="PF18962">
    <property type="entry name" value="Por_Secre_tail"/>
    <property type="match status" value="1"/>
</dbReference>
<dbReference type="InterPro" id="IPR052574">
    <property type="entry name" value="CDIRP"/>
</dbReference>
<evidence type="ECO:0000256" key="2">
    <source>
        <dbReference type="ARBA" id="ARBA00022729"/>
    </source>
</evidence>
<dbReference type="InterPro" id="IPR047589">
    <property type="entry name" value="DUF11_rpt"/>
</dbReference>
<evidence type="ECO:0000313" key="7">
    <source>
        <dbReference type="EMBL" id="MFC4479892.1"/>
    </source>
</evidence>
<comment type="caution">
    <text evidence="7">The sequence shown here is derived from an EMBL/GenBank/DDBJ whole genome shotgun (WGS) entry which is preliminary data.</text>
</comment>
<dbReference type="RefSeq" id="WP_379801103.1">
    <property type="nucleotide sequence ID" value="NZ_JBHSFY010000018.1"/>
</dbReference>
<feature type="domain" description="Secretion system C-terminal sorting" evidence="5">
    <location>
        <begin position="795"/>
        <end position="865"/>
    </location>
</feature>
<keyword evidence="2 4" id="KW-0732">Signal</keyword>
<reference evidence="8" key="1">
    <citation type="journal article" date="2019" name="Int. J. Syst. Evol. Microbiol.">
        <title>The Global Catalogue of Microorganisms (GCM) 10K type strain sequencing project: providing services to taxonomists for standard genome sequencing and annotation.</title>
        <authorList>
            <consortium name="The Broad Institute Genomics Platform"/>
            <consortium name="The Broad Institute Genome Sequencing Center for Infectious Disease"/>
            <person name="Wu L."/>
            <person name="Ma J."/>
        </authorList>
    </citation>
    <scope>NUCLEOTIDE SEQUENCE [LARGE SCALE GENOMIC DNA]</scope>
    <source>
        <strain evidence="8">NBRC 103627</strain>
    </source>
</reference>
<dbReference type="InterPro" id="IPR025875">
    <property type="entry name" value="Leu-rich_rpt_4"/>
</dbReference>
<evidence type="ECO:0000256" key="4">
    <source>
        <dbReference type="SAM" id="SignalP"/>
    </source>
</evidence>
<dbReference type="Pfam" id="PF24595">
    <property type="entry name" value="DUF7619"/>
    <property type="match status" value="1"/>
</dbReference>
<keyword evidence="8" id="KW-1185">Reference proteome</keyword>
<dbReference type="NCBIfam" id="TIGR01451">
    <property type="entry name" value="B_ant_repeat"/>
    <property type="match status" value="1"/>
</dbReference>
<organism evidence="7 8">
    <name type="scientific">Flavobacterium chungangensis</name>
    <dbReference type="NCBI Taxonomy" id="2708132"/>
    <lineage>
        <taxon>Bacteria</taxon>
        <taxon>Pseudomonadati</taxon>
        <taxon>Bacteroidota</taxon>
        <taxon>Flavobacteriia</taxon>
        <taxon>Flavobacteriales</taxon>
        <taxon>Flavobacteriaceae</taxon>
        <taxon>Flavobacterium</taxon>
    </lineage>
</organism>
<dbReference type="PANTHER" id="PTHR47566">
    <property type="match status" value="1"/>
</dbReference>
<dbReference type="Pfam" id="PF12799">
    <property type="entry name" value="LRR_4"/>
    <property type="match status" value="1"/>
</dbReference>
<dbReference type="PANTHER" id="PTHR47566:SF1">
    <property type="entry name" value="PROTEIN NUD1"/>
    <property type="match status" value="1"/>
</dbReference>
<gene>
    <name evidence="7" type="ORF">ACFO3N_22650</name>
</gene>
<accession>A0ABV8ZN53</accession>
<feature type="domain" description="DUF7619" evidence="6">
    <location>
        <begin position="646"/>
        <end position="777"/>
    </location>
</feature>
<protein>
    <submittedName>
        <fullName evidence="7">Leucine-rich repeat domain-containing protein</fullName>
    </submittedName>
</protein>
<evidence type="ECO:0000259" key="5">
    <source>
        <dbReference type="Pfam" id="PF18962"/>
    </source>
</evidence>
<dbReference type="Gene3D" id="3.80.10.10">
    <property type="entry name" value="Ribonuclease Inhibitor"/>
    <property type="match status" value="2"/>
</dbReference>
<feature type="chain" id="PRO_5047067612" evidence="4">
    <location>
        <begin position="25"/>
        <end position="867"/>
    </location>
</feature>
<dbReference type="SUPFAM" id="SSF52058">
    <property type="entry name" value="L domain-like"/>
    <property type="match status" value="1"/>
</dbReference>
<dbReference type="InterPro" id="IPR032675">
    <property type="entry name" value="LRR_dom_sf"/>
</dbReference>